<dbReference type="AlphaFoldDB" id="A0A6A7A6E6"/>
<keyword evidence="3" id="KW-1185">Reference proteome</keyword>
<dbReference type="EMBL" id="MU006222">
    <property type="protein sequence ID" value="KAF2828746.1"/>
    <property type="molecule type" value="Genomic_DNA"/>
</dbReference>
<sequence>MTSRPSEVAETFTFPARPRPQTAGDADPRERLDENTTIASTAAVDGRPKRPGLVSRASESSTRTIRPRHLSSKSQSAVPTLSNLSVRNSALPTYLKSPTKSKMATSAGANQSGAADLLRQAMMQR</sequence>
<protein>
    <submittedName>
        <fullName evidence="2">Uncharacterized protein</fullName>
    </submittedName>
</protein>
<dbReference type="Proteomes" id="UP000799424">
    <property type="component" value="Unassembled WGS sequence"/>
</dbReference>
<feature type="region of interest" description="Disordered" evidence="1">
    <location>
        <begin position="1"/>
        <end position="125"/>
    </location>
</feature>
<gene>
    <name evidence="2" type="ORF">CC86DRAFT_465490</name>
</gene>
<evidence type="ECO:0000256" key="1">
    <source>
        <dbReference type="SAM" id="MobiDB-lite"/>
    </source>
</evidence>
<accession>A0A6A7A6E6</accession>
<feature type="compositionally biased region" description="Polar residues" evidence="1">
    <location>
        <begin position="72"/>
        <end position="113"/>
    </location>
</feature>
<reference evidence="2" key="1">
    <citation type="journal article" date="2020" name="Stud. Mycol.">
        <title>101 Dothideomycetes genomes: a test case for predicting lifestyles and emergence of pathogens.</title>
        <authorList>
            <person name="Haridas S."/>
            <person name="Albert R."/>
            <person name="Binder M."/>
            <person name="Bloem J."/>
            <person name="Labutti K."/>
            <person name="Salamov A."/>
            <person name="Andreopoulos B."/>
            <person name="Baker S."/>
            <person name="Barry K."/>
            <person name="Bills G."/>
            <person name="Bluhm B."/>
            <person name="Cannon C."/>
            <person name="Castanera R."/>
            <person name="Culley D."/>
            <person name="Daum C."/>
            <person name="Ezra D."/>
            <person name="Gonzalez J."/>
            <person name="Henrissat B."/>
            <person name="Kuo A."/>
            <person name="Liang C."/>
            <person name="Lipzen A."/>
            <person name="Lutzoni F."/>
            <person name="Magnuson J."/>
            <person name="Mondo S."/>
            <person name="Nolan M."/>
            <person name="Ohm R."/>
            <person name="Pangilinan J."/>
            <person name="Park H.-J."/>
            <person name="Ramirez L."/>
            <person name="Alfaro M."/>
            <person name="Sun H."/>
            <person name="Tritt A."/>
            <person name="Yoshinaga Y."/>
            <person name="Zwiers L.-H."/>
            <person name="Turgeon B."/>
            <person name="Goodwin S."/>
            <person name="Spatafora J."/>
            <person name="Crous P."/>
            <person name="Grigoriev I."/>
        </authorList>
    </citation>
    <scope>NUCLEOTIDE SEQUENCE</scope>
    <source>
        <strain evidence="2">CBS 113818</strain>
    </source>
</reference>
<evidence type="ECO:0000313" key="2">
    <source>
        <dbReference type="EMBL" id="KAF2828746.1"/>
    </source>
</evidence>
<proteinExistence type="predicted"/>
<evidence type="ECO:0000313" key="3">
    <source>
        <dbReference type="Proteomes" id="UP000799424"/>
    </source>
</evidence>
<name>A0A6A7A6E6_9PLEO</name>
<organism evidence="2 3">
    <name type="scientific">Ophiobolus disseminans</name>
    <dbReference type="NCBI Taxonomy" id="1469910"/>
    <lineage>
        <taxon>Eukaryota</taxon>
        <taxon>Fungi</taxon>
        <taxon>Dikarya</taxon>
        <taxon>Ascomycota</taxon>
        <taxon>Pezizomycotina</taxon>
        <taxon>Dothideomycetes</taxon>
        <taxon>Pleosporomycetidae</taxon>
        <taxon>Pleosporales</taxon>
        <taxon>Pleosporineae</taxon>
        <taxon>Phaeosphaeriaceae</taxon>
        <taxon>Ophiobolus</taxon>
    </lineage>
</organism>
<dbReference type="OrthoDB" id="3797574at2759"/>